<dbReference type="PROSITE" id="PS00622">
    <property type="entry name" value="HTH_LUXR_1"/>
    <property type="match status" value="1"/>
</dbReference>
<dbReference type="InterPro" id="IPR039420">
    <property type="entry name" value="WalR-like"/>
</dbReference>
<reference evidence="8 9" key="1">
    <citation type="submission" date="2019-07" db="EMBL/GenBank/DDBJ databases">
        <title>Whole genome shotgun sequence of Adhaeribacter aerolatus NBRC 106133.</title>
        <authorList>
            <person name="Hosoyama A."/>
            <person name="Uohara A."/>
            <person name="Ohji S."/>
            <person name="Ichikawa N."/>
        </authorList>
    </citation>
    <scope>NUCLEOTIDE SEQUENCE [LARGE SCALE GENOMIC DNA]</scope>
    <source>
        <strain evidence="8 9">NBRC 106133</strain>
    </source>
</reference>
<protein>
    <submittedName>
        <fullName evidence="8">DNA-binding response regulator</fullName>
    </submittedName>
</protein>
<evidence type="ECO:0000313" key="8">
    <source>
        <dbReference type="EMBL" id="GEO02473.1"/>
    </source>
</evidence>
<dbReference type="PANTHER" id="PTHR43214">
    <property type="entry name" value="TWO-COMPONENT RESPONSE REGULATOR"/>
    <property type="match status" value="1"/>
</dbReference>
<dbReference type="SUPFAM" id="SSF52172">
    <property type="entry name" value="CheY-like"/>
    <property type="match status" value="1"/>
</dbReference>
<dbReference type="CDD" id="cd17535">
    <property type="entry name" value="REC_NarL-like"/>
    <property type="match status" value="1"/>
</dbReference>
<dbReference type="RefSeq" id="WP_174761890.1">
    <property type="nucleotide sequence ID" value="NZ_BJYS01000001.1"/>
</dbReference>
<dbReference type="InterPro" id="IPR016032">
    <property type="entry name" value="Sig_transdc_resp-reg_C-effctor"/>
</dbReference>
<dbReference type="GO" id="GO:0003677">
    <property type="term" value="F:DNA binding"/>
    <property type="evidence" value="ECO:0007669"/>
    <property type="project" value="UniProtKB-KW"/>
</dbReference>
<dbReference type="InterPro" id="IPR011006">
    <property type="entry name" value="CheY-like_superfamily"/>
</dbReference>
<dbReference type="SUPFAM" id="SSF46894">
    <property type="entry name" value="C-terminal effector domain of the bipartite response regulators"/>
    <property type="match status" value="1"/>
</dbReference>
<feature type="modified residue" description="4-aspartylphosphate" evidence="5">
    <location>
        <position position="56"/>
    </location>
</feature>
<keyword evidence="4" id="KW-0804">Transcription</keyword>
<dbReference type="PANTHER" id="PTHR43214:SF41">
    <property type="entry name" value="NITRATE_NITRITE RESPONSE REGULATOR PROTEIN NARP"/>
    <property type="match status" value="1"/>
</dbReference>
<evidence type="ECO:0000256" key="4">
    <source>
        <dbReference type="ARBA" id="ARBA00023163"/>
    </source>
</evidence>
<accession>A0A512ARY4</accession>
<keyword evidence="9" id="KW-1185">Reference proteome</keyword>
<dbReference type="AlphaFoldDB" id="A0A512ARY4"/>
<organism evidence="8 9">
    <name type="scientific">Adhaeribacter aerolatus</name>
    <dbReference type="NCBI Taxonomy" id="670289"/>
    <lineage>
        <taxon>Bacteria</taxon>
        <taxon>Pseudomonadati</taxon>
        <taxon>Bacteroidota</taxon>
        <taxon>Cytophagia</taxon>
        <taxon>Cytophagales</taxon>
        <taxon>Hymenobacteraceae</taxon>
        <taxon>Adhaeribacter</taxon>
    </lineage>
</organism>
<proteinExistence type="predicted"/>
<evidence type="ECO:0000259" key="6">
    <source>
        <dbReference type="PROSITE" id="PS50043"/>
    </source>
</evidence>
<dbReference type="Pfam" id="PF00196">
    <property type="entry name" value="GerE"/>
    <property type="match status" value="1"/>
</dbReference>
<evidence type="ECO:0000256" key="2">
    <source>
        <dbReference type="ARBA" id="ARBA00023015"/>
    </source>
</evidence>
<dbReference type="SMART" id="SM00421">
    <property type="entry name" value="HTH_LUXR"/>
    <property type="match status" value="1"/>
</dbReference>
<dbReference type="GO" id="GO:0006355">
    <property type="term" value="P:regulation of DNA-templated transcription"/>
    <property type="evidence" value="ECO:0007669"/>
    <property type="project" value="InterPro"/>
</dbReference>
<dbReference type="SMART" id="SM00448">
    <property type="entry name" value="REC"/>
    <property type="match status" value="1"/>
</dbReference>
<keyword evidence="2" id="KW-0805">Transcription regulation</keyword>
<evidence type="ECO:0000256" key="5">
    <source>
        <dbReference type="PROSITE-ProRule" id="PRU00169"/>
    </source>
</evidence>
<gene>
    <name evidence="8" type="ORF">AAE02nite_01370</name>
</gene>
<dbReference type="Pfam" id="PF00072">
    <property type="entry name" value="Response_reg"/>
    <property type="match status" value="1"/>
</dbReference>
<dbReference type="Gene3D" id="3.40.50.2300">
    <property type="match status" value="1"/>
</dbReference>
<dbReference type="Proteomes" id="UP000321532">
    <property type="component" value="Unassembled WGS sequence"/>
</dbReference>
<dbReference type="InterPro" id="IPR001789">
    <property type="entry name" value="Sig_transdc_resp-reg_receiver"/>
</dbReference>
<dbReference type="PRINTS" id="PR00038">
    <property type="entry name" value="HTHLUXR"/>
</dbReference>
<sequence length="216" mass="24052">MHKIKVILADDHTIVRNGIRSLLEGLTDVEIIGEAQNGAEAISKVQELAPDVLMIDIAMPVMNGIEATAQLNKLHKSTKCLMLSMHNNEDYILKSVEAGAYGYLLKDTTRDEMLRAIRTVAGGEKYYSPSVSNIIISSYLQKVKLPETALPPKKKLSKQEKAILKFIVEGSNSREIAEKLNLSVRTIDNHRASMMKRLSVKNAVELVRKALEEKLV</sequence>
<evidence type="ECO:0000313" key="9">
    <source>
        <dbReference type="Proteomes" id="UP000321532"/>
    </source>
</evidence>
<feature type="domain" description="HTH luxR-type" evidence="6">
    <location>
        <begin position="149"/>
        <end position="214"/>
    </location>
</feature>
<comment type="caution">
    <text evidence="8">The sequence shown here is derived from an EMBL/GenBank/DDBJ whole genome shotgun (WGS) entry which is preliminary data.</text>
</comment>
<name>A0A512ARY4_9BACT</name>
<dbReference type="CDD" id="cd06170">
    <property type="entry name" value="LuxR_C_like"/>
    <property type="match status" value="1"/>
</dbReference>
<dbReference type="InterPro" id="IPR000792">
    <property type="entry name" value="Tscrpt_reg_LuxR_C"/>
</dbReference>
<feature type="domain" description="Response regulatory" evidence="7">
    <location>
        <begin position="5"/>
        <end position="121"/>
    </location>
</feature>
<dbReference type="EMBL" id="BJYS01000001">
    <property type="protein sequence ID" value="GEO02473.1"/>
    <property type="molecule type" value="Genomic_DNA"/>
</dbReference>
<evidence type="ECO:0000256" key="1">
    <source>
        <dbReference type="ARBA" id="ARBA00022553"/>
    </source>
</evidence>
<evidence type="ECO:0000256" key="3">
    <source>
        <dbReference type="ARBA" id="ARBA00023125"/>
    </source>
</evidence>
<dbReference type="PROSITE" id="PS50110">
    <property type="entry name" value="RESPONSE_REGULATORY"/>
    <property type="match status" value="1"/>
</dbReference>
<evidence type="ECO:0000259" key="7">
    <source>
        <dbReference type="PROSITE" id="PS50110"/>
    </source>
</evidence>
<dbReference type="PROSITE" id="PS50043">
    <property type="entry name" value="HTH_LUXR_2"/>
    <property type="match status" value="1"/>
</dbReference>
<keyword evidence="1 5" id="KW-0597">Phosphoprotein</keyword>
<dbReference type="GO" id="GO:0000160">
    <property type="term" value="P:phosphorelay signal transduction system"/>
    <property type="evidence" value="ECO:0007669"/>
    <property type="project" value="InterPro"/>
</dbReference>
<dbReference type="InterPro" id="IPR058245">
    <property type="entry name" value="NreC/VraR/RcsB-like_REC"/>
</dbReference>
<keyword evidence="3 8" id="KW-0238">DNA-binding</keyword>